<dbReference type="KEGG" id="mor:MOC_1838"/>
<keyword evidence="3" id="KW-1185">Reference proteome</keyword>
<dbReference type="InterPro" id="IPR009061">
    <property type="entry name" value="DNA-bd_dom_put_sf"/>
</dbReference>
<evidence type="ECO:0000313" key="2">
    <source>
        <dbReference type="EMBL" id="AIQ89593.1"/>
    </source>
</evidence>
<name>A0A089NUR9_9HYPH</name>
<accession>A0A089NUR9</accession>
<dbReference type="Proteomes" id="UP000029492">
    <property type="component" value="Chromosome"/>
</dbReference>
<dbReference type="RefSeq" id="WP_043756641.1">
    <property type="nucleotide sequence ID" value="NZ_CP003811.1"/>
</dbReference>
<reference evidence="2 3" key="1">
    <citation type="journal article" date="2014" name="PLoS ONE">
        <title>Genome Information of Methylobacterium oryzae, a Plant-Probiotic Methylotroph in the Phyllosphere.</title>
        <authorList>
            <person name="Kwak M.J."/>
            <person name="Jeong H."/>
            <person name="Madhaiyan M."/>
            <person name="Lee Y."/>
            <person name="Sa T.M."/>
            <person name="Oh T.K."/>
            <person name="Kim J.F."/>
        </authorList>
    </citation>
    <scope>NUCLEOTIDE SEQUENCE [LARGE SCALE GENOMIC DNA]</scope>
    <source>
        <strain evidence="2 3">CBMB20</strain>
    </source>
</reference>
<dbReference type="eggNOG" id="ENOG50311XD">
    <property type="taxonomic scope" value="Bacteria"/>
</dbReference>
<dbReference type="HOGENOM" id="CLU_2826207_0_0_5"/>
<dbReference type="EMBL" id="CP003811">
    <property type="protein sequence ID" value="AIQ89593.1"/>
    <property type="molecule type" value="Genomic_DNA"/>
</dbReference>
<evidence type="ECO:0000313" key="3">
    <source>
        <dbReference type="Proteomes" id="UP000029492"/>
    </source>
</evidence>
<dbReference type="Pfam" id="PF12728">
    <property type="entry name" value="HTH_17"/>
    <property type="match status" value="1"/>
</dbReference>
<organism evidence="2 3">
    <name type="scientific">Methylobacterium oryzae CBMB20</name>
    <dbReference type="NCBI Taxonomy" id="693986"/>
    <lineage>
        <taxon>Bacteria</taxon>
        <taxon>Pseudomonadati</taxon>
        <taxon>Pseudomonadota</taxon>
        <taxon>Alphaproteobacteria</taxon>
        <taxon>Hyphomicrobiales</taxon>
        <taxon>Methylobacteriaceae</taxon>
        <taxon>Methylobacterium</taxon>
    </lineage>
</organism>
<proteinExistence type="predicted"/>
<protein>
    <submittedName>
        <fullName evidence="2">Protein of unassigned function</fullName>
    </submittedName>
</protein>
<evidence type="ECO:0000259" key="1">
    <source>
        <dbReference type="Pfam" id="PF12728"/>
    </source>
</evidence>
<sequence length="66" mass="7287">MTEVNPKDFCNRAEVAELLGVSVTTLREMERKGEGPAVVRFSPRKALYPNVELVKYLKAHTIGGVA</sequence>
<dbReference type="InterPro" id="IPR041657">
    <property type="entry name" value="HTH_17"/>
</dbReference>
<dbReference type="SUPFAM" id="SSF46955">
    <property type="entry name" value="Putative DNA-binding domain"/>
    <property type="match status" value="1"/>
</dbReference>
<dbReference type="STRING" id="693986.MOC_1838"/>
<feature type="domain" description="Helix-turn-helix" evidence="1">
    <location>
        <begin position="13"/>
        <end position="60"/>
    </location>
</feature>
<dbReference type="AlphaFoldDB" id="A0A089NUR9"/>
<gene>
    <name evidence="2" type="ORF">MOC_1838</name>
</gene>